<comment type="subcellular location">
    <subcellularLocation>
        <location evidence="1 7">Cell outer membrane</location>
        <topology evidence="1 7">Multi-pass membrane protein</topology>
    </subcellularLocation>
</comment>
<name>A0A937K0J2_9BACT</name>
<keyword evidence="5 7" id="KW-0472">Membrane</keyword>
<dbReference type="NCBIfam" id="TIGR04057">
    <property type="entry name" value="SusC_RagA_signa"/>
    <property type="match status" value="1"/>
</dbReference>
<keyword evidence="8" id="KW-0732">Signal</keyword>
<dbReference type="Gene3D" id="2.60.40.1120">
    <property type="entry name" value="Carboxypeptidase-like, regulatory domain"/>
    <property type="match status" value="1"/>
</dbReference>
<protein>
    <submittedName>
        <fullName evidence="10">TonB-dependent receptor</fullName>
    </submittedName>
</protein>
<evidence type="ECO:0000256" key="6">
    <source>
        <dbReference type="ARBA" id="ARBA00023237"/>
    </source>
</evidence>
<organism evidence="10 11">
    <name type="scientific">Fulvivirga sediminis</name>
    <dbReference type="NCBI Taxonomy" id="2803949"/>
    <lineage>
        <taxon>Bacteria</taxon>
        <taxon>Pseudomonadati</taxon>
        <taxon>Bacteroidota</taxon>
        <taxon>Cytophagia</taxon>
        <taxon>Cytophagales</taxon>
        <taxon>Fulvivirgaceae</taxon>
        <taxon>Fulvivirga</taxon>
    </lineage>
</organism>
<evidence type="ECO:0000256" key="2">
    <source>
        <dbReference type="ARBA" id="ARBA00022448"/>
    </source>
</evidence>
<feature type="domain" description="TonB-dependent receptor plug" evidence="9">
    <location>
        <begin position="116"/>
        <end position="222"/>
    </location>
</feature>
<evidence type="ECO:0000256" key="8">
    <source>
        <dbReference type="SAM" id="SignalP"/>
    </source>
</evidence>
<comment type="caution">
    <text evidence="10">The sequence shown here is derived from an EMBL/GenBank/DDBJ whole genome shotgun (WGS) entry which is preliminary data.</text>
</comment>
<dbReference type="Gene3D" id="2.40.170.20">
    <property type="entry name" value="TonB-dependent receptor, beta-barrel domain"/>
    <property type="match status" value="1"/>
</dbReference>
<dbReference type="InterPro" id="IPR023997">
    <property type="entry name" value="TonB-dep_OMP_SusC/RagA_CS"/>
</dbReference>
<evidence type="ECO:0000313" key="10">
    <source>
        <dbReference type="EMBL" id="MBL3657699.1"/>
    </source>
</evidence>
<sequence>MIKLLRLTCLMFFAITAGNVQAQNTVEGKVTSADDGEPLPGVNILVDGTSQGTVTDIEGNYSVVVGDDATLVYSFVGFTTVKEQVNGRSVVNVALSSDISELQEVVVIGYGTSNEDEITTAISTINSEDITKTPNSNPMQSLQGKVAGVQITSSGAPGASPNVRVRGLSSFAGDDKAQPLYVVDGMFVDNIDFLNPSDIASMNILKDASAAAIYGVRAANGVIIIETNSGDYEQPVKIEYDGYYGVQRPQNLLEMANTQQYVNYINQAGNADQQALIQNSIDRFGANPNNPNLPGTDTDWYDQVLEKTAPIQNHSLTISGGSSKVKYSVGGSFFKQDGLLKYARNDYERTNLRTKIDAKATDWLTVGGNVNISNATQFEADEAVWSQSYYAVPVLPVYDQGNTLAKPIRYANAQNLNFRDPQNPLFVLDNNNNRKKRAKILGNFYADLQLIPDKLSFKTSLNYFYADENHRQVDKNYSDGQTIYPNGIIKSSTSNFNTIWDNVLTYDNLFGDHSVNVTAGYSFRSEQMDFTQSAASNILSLDPNKDDTWYIPKGSNLNPSETYTDGDNFYGVSYFGRIQYGYQNKYLLSTSFRRDGSNKFSEKWGNFFTLSGGWIISRENFFDVEGIDFLKVRGGWGQMGNDGIEPAIGSLTYKQVSLALGNQLVIGVQPDNIFDLITSWETTEETNIGISAEFLDSRLTLDADVYRRDTKDAVLNVLLQGTGRNPRRNAGEIRNEGIEVAIGWADNISDDFSYNISANLSTLKNEVLSVGDQEFLYGGANIAELRQISIPGSSLNEFYGYEINGVFQNNSQIAQSGYNDSFISDNALQPGDFFFKDQNGDGVIDADDRVLLGSFIPTYNYGFSLGVNYKNLSLTASFQGQGGNKIVNQKRSTVRVNQDVNIDADLASHFWNGEGSTNSYPSAAGYRKEYNNNLMNEFWLEDGDYFRIQNVRLAYQFVNKELFGVKMPKTTISFTADRPLTAFNYNGFNPEVTNGVDNQTYPIPAVYTVGLNVQL</sequence>
<reference evidence="10" key="1">
    <citation type="submission" date="2021-01" db="EMBL/GenBank/DDBJ databases">
        <title>Fulvivirga kasyanovii gen. nov., sp nov., a novel member of the phylum Bacteroidetes isolated from seawater in a mussel farm.</title>
        <authorList>
            <person name="Zhao L.-H."/>
            <person name="Wang Z.-J."/>
        </authorList>
    </citation>
    <scope>NUCLEOTIDE SEQUENCE</scope>
    <source>
        <strain evidence="10">2943</strain>
    </source>
</reference>
<dbReference type="RefSeq" id="WP_202245494.1">
    <property type="nucleotide sequence ID" value="NZ_JAESIY010000009.1"/>
</dbReference>
<dbReference type="SUPFAM" id="SSF56935">
    <property type="entry name" value="Porins"/>
    <property type="match status" value="1"/>
</dbReference>
<dbReference type="InterPro" id="IPR039426">
    <property type="entry name" value="TonB-dep_rcpt-like"/>
</dbReference>
<dbReference type="Gene3D" id="2.170.130.10">
    <property type="entry name" value="TonB-dependent receptor, plug domain"/>
    <property type="match status" value="1"/>
</dbReference>
<evidence type="ECO:0000313" key="11">
    <source>
        <dbReference type="Proteomes" id="UP000659388"/>
    </source>
</evidence>
<dbReference type="SUPFAM" id="SSF49464">
    <property type="entry name" value="Carboxypeptidase regulatory domain-like"/>
    <property type="match status" value="1"/>
</dbReference>
<dbReference type="Pfam" id="PF07715">
    <property type="entry name" value="Plug"/>
    <property type="match status" value="1"/>
</dbReference>
<dbReference type="PROSITE" id="PS52016">
    <property type="entry name" value="TONB_DEPENDENT_REC_3"/>
    <property type="match status" value="1"/>
</dbReference>
<evidence type="ECO:0000259" key="9">
    <source>
        <dbReference type="Pfam" id="PF07715"/>
    </source>
</evidence>
<keyword evidence="11" id="KW-1185">Reference proteome</keyword>
<dbReference type="Proteomes" id="UP000659388">
    <property type="component" value="Unassembled WGS sequence"/>
</dbReference>
<keyword evidence="3 7" id="KW-1134">Transmembrane beta strand</keyword>
<evidence type="ECO:0000256" key="3">
    <source>
        <dbReference type="ARBA" id="ARBA00022452"/>
    </source>
</evidence>
<dbReference type="AlphaFoldDB" id="A0A937K0J2"/>
<dbReference type="Pfam" id="PF13715">
    <property type="entry name" value="CarbopepD_reg_2"/>
    <property type="match status" value="1"/>
</dbReference>
<dbReference type="GO" id="GO:0009279">
    <property type="term" value="C:cell outer membrane"/>
    <property type="evidence" value="ECO:0007669"/>
    <property type="project" value="UniProtKB-SubCell"/>
</dbReference>
<keyword evidence="10" id="KW-0675">Receptor</keyword>
<keyword evidence="6 7" id="KW-0998">Cell outer membrane</keyword>
<gene>
    <name evidence="10" type="ORF">JL102_16230</name>
</gene>
<dbReference type="InterPro" id="IPR037066">
    <property type="entry name" value="Plug_dom_sf"/>
</dbReference>
<accession>A0A937K0J2</accession>
<evidence type="ECO:0000256" key="1">
    <source>
        <dbReference type="ARBA" id="ARBA00004571"/>
    </source>
</evidence>
<proteinExistence type="inferred from homology"/>
<feature type="chain" id="PRO_5037762426" evidence="8">
    <location>
        <begin position="23"/>
        <end position="1015"/>
    </location>
</feature>
<dbReference type="EMBL" id="JAESIY010000009">
    <property type="protein sequence ID" value="MBL3657699.1"/>
    <property type="molecule type" value="Genomic_DNA"/>
</dbReference>
<dbReference type="NCBIfam" id="TIGR04056">
    <property type="entry name" value="OMP_RagA_SusC"/>
    <property type="match status" value="1"/>
</dbReference>
<keyword evidence="2 7" id="KW-0813">Transport</keyword>
<keyword evidence="4 7" id="KW-0812">Transmembrane</keyword>
<dbReference type="InterPro" id="IPR023996">
    <property type="entry name" value="TonB-dep_OMP_SusC/RagA"/>
</dbReference>
<dbReference type="InterPro" id="IPR012910">
    <property type="entry name" value="Plug_dom"/>
</dbReference>
<dbReference type="InterPro" id="IPR036942">
    <property type="entry name" value="Beta-barrel_TonB_sf"/>
</dbReference>
<evidence type="ECO:0000256" key="7">
    <source>
        <dbReference type="PROSITE-ProRule" id="PRU01360"/>
    </source>
</evidence>
<comment type="similarity">
    <text evidence="7">Belongs to the TonB-dependent receptor family.</text>
</comment>
<evidence type="ECO:0000256" key="5">
    <source>
        <dbReference type="ARBA" id="ARBA00023136"/>
    </source>
</evidence>
<feature type="signal peptide" evidence="8">
    <location>
        <begin position="1"/>
        <end position="22"/>
    </location>
</feature>
<dbReference type="InterPro" id="IPR008969">
    <property type="entry name" value="CarboxyPept-like_regulatory"/>
</dbReference>
<evidence type="ECO:0000256" key="4">
    <source>
        <dbReference type="ARBA" id="ARBA00022692"/>
    </source>
</evidence>